<reference evidence="20 21" key="1">
    <citation type="submission" date="2023-06" db="EMBL/GenBank/DDBJ databases">
        <title>Thiopseudomonas sp. CY1220 draft genome sequence.</title>
        <authorList>
            <person name="Zhao G."/>
            <person name="An M."/>
        </authorList>
    </citation>
    <scope>NUCLEOTIDE SEQUENCE [LARGE SCALE GENOMIC DNA]</scope>
    <source>
        <strain evidence="20 21">CY1220</strain>
    </source>
</reference>
<dbReference type="InterPro" id="IPR009061">
    <property type="entry name" value="DNA-bd_dom_put_sf"/>
</dbReference>
<dbReference type="InterPro" id="IPR020825">
    <property type="entry name" value="Phe-tRNA_synthase-like_B3/B4"/>
</dbReference>
<dbReference type="Gene3D" id="3.30.56.10">
    <property type="match status" value="2"/>
</dbReference>
<evidence type="ECO:0000256" key="9">
    <source>
        <dbReference type="ARBA" id="ARBA00022840"/>
    </source>
</evidence>
<evidence type="ECO:0000259" key="17">
    <source>
        <dbReference type="PROSITE" id="PS50886"/>
    </source>
</evidence>
<keyword evidence="7 15" id="KW-0479">Metal-binding</keyword>
<dbReference type="InterPro" id="IPR041616">
    <property type="entry name" value="PheRS_beta_core"/>
</dbReference>
<keyword evidence="8 15" id="KW-0547">Nucleotide-binding</keyword>
<dbReference type="Pfam" id="PF03483">
    <property type="entry name" value="B3_4"/>
    <property type="match status" value="1"/>
</dbReference>
<dbReference type="SMART" id="SM00896">
    <property type="entry name" value="FDX-ACB"/>
    <property type="match status" value="1"/>
</dbReference>
<dbReference type="InterPro" id="IPR005146">
    <property type="entry name" value="B3/B4_tRNA-bd"/>
</dbReference>
<dbReference type="InterPro" id="IPR033714">
    <property type="entry name" value="tRNA_bind_bactPheRS"/>
</dbReference>
<dbReference type="SMART" id="SM00874">
    <property type="entry name" value="B5"/>
    <property type="match status" value="1"/>
</dbReference>
<protein>
    <recommendedName>
        <fullName evidence="15">Phenylalanine--tRNA ligase beta subunit</fullName>
        <ecNumber evidence="15">6.1.1.20</ecNumber>
    </recommendedName>
    <alternativeName>
        <fullName evidence="15">Phenylalanyl-tRNA synthetase beta subunit</fullName>
        <shortName evidence="15">PheRS</shortName>
    </alternativeName>
</protein>
<sequence length="793" mass="86351">MKFSEQWLRSLVEPKVERDELVARLSMAGLEVDAVEPVAGEFTGVVVGEVLEVSQHPDADKLSVCQVSDGKDTVQVVCGAPNVRAGLKVPFAQVGAVLPGDFKIKKAKLRGVESLGMLCSADELKISDDSEGLLELAADAPVGQCIREYLNLNDQCIEVDLTPNRGDCLSLTGLAREVGALYNQPVQFPEINAVPASHDKQISIELLAPHACPRYVGRVIRGVDLTQPTPAWMKTRLERSGVRSIDPAVDVTNYVMLELGQPMHAFDLAQINGGIRVRMAEQAEKITLLDGQEIKLNTDTLVIADHQQALAIAGVMGGENSGVNAEKTKDLFLESAFFAPLAVAGIARSYGLHTDASHRFERGVDWQLAERAIQRATELLLQMVGGEAGPVIIAQSAEHLPQPAVVSLRAERVNSMFGLQLSDNEIEQLLAPLGLQLDKQAAGQWQVAVPSHRFDISIEVDLIEEVGRLYGYERLPVRYPAARLAPQPQPEAQASVPVLSRLLASRGYQEAITYSFIDPDSYALFHPEQPALVLDNPISAELSCMRASLLPGLLKALAHNLNRQQSRVRLFEAGLRFVGQLDALKQESMLAGVITGLRLPEAWAHGKEKVDFYDIKADVEAVLAAAGAGEEFSFVPAQHTGFHPGQCARIERDGQLVGYLGALHPQIATEFDIDQPVFMFELEHALLEAGKLPTFKELSRFPEVRRDLALVVDADVPAAQLLDCMRAAAGKWLAKIHIFDVYQGAGVEQGRKSLAVGLTWQHPSRTLTDEEVSDATQQVLTALAQQFSATLRA</sequence>
<dbReference type="PANTHER" id="PTHR10947">
    <property type="entry name" value="PHENYLALANYL-TRNA SYNTHETASE BETA CHAIN AND LEUCINE-RICH REPEAT-CONTAINING PROTEIN 47"/>
    <property type="match status" value="1"/>
</dbReference>
<comment type="similarity">
    <text evidence="2 15">Belongs to the phenylalanyl-tRNA synthetase beta subunit family. Type 1 subfamily.</text>
</comment>
<keyword evidence="12 15" id="KW-0648">Protein biosynthesis</keyword>
<feature type="binding site" evidence="15">
    <location>
        <position position="465"/>
    </location>
    <ligand>
        <name>Mg(2+)</name>
        <dbReference type="ChEBI" id="CHEBI:18420"/>
        <note>shared with alpha subunit</note>
    </ligand>
</feature>
<dbReference type="Proteomes" id="UP001241056">
    <property type="component" value="Unassembled WGS sequence"/>
</dbReference>
<comment type="caution">
    <text evidence="20">The sequence shown here is derived from an EMBL/GenBank/DDBJ whole genome shotgun (WGS) entry which is preliminary data.</text>
</comment>
<evidence type="ECO:0000256" key="16">
    <source>
        <dbReference type="PROSITE-ProRule" id="PRU00209"/>
    </source>
</evidence>
<dbReference type="Pfam" id="PF03484">
    <property type="entry name" value="B5"/>
    <property type="match status" value="1"/>
</dbReference>
<evidence type="ECO:0000256" key="12">
    <source>
        <dbReference type="ARBA" id="ARBA00022917"/>
    </source>
</evidence>
<feature type="binding site" evidence="15">
    <location>
        <position position="461"/>
    </location>
    <ligand>
        <name>Mg(2+)</name>
        <dbReference type="ChEBI" id="CHEBI:18420"/>
        <note>shared with alpha subunit</note>
    </ligand>
</feature>
<dbReference type="SUPFAM" id="SSF54991">
    <property type="entry name" value="Anticodon-binding domain of PheRS"/>
    <property type="match status" value="1"/>
</dbReference>
<evidence type="ECO:0000313" key="21">
    <source>
        <dbReference type="Proteomes" id="UP001241056"/>
    </source>
</evidence>
<dbReference type="NCBIfam" id="TIGR00472">
    <property type="entry name" value="pheT_bact"/>
    <property type="match status" value="1"/>
</dbReference>
<dbReference type="InterPro" id="IPR045060">
    <property type="entry name" value="Phe-tRNA-ligase_IIc_bsu"/>
</dbReference>
<dbReference type="InterPro" id="IPR045864">
    <property type="entry name" value="aa-tRNA-synth_II/BPL/LPL"/>
</dbReference>
<keyword evidence="21" id="KW-1185">Reference proteome</keyword>
<evidence type="ECO:0000256" key="10">
    <source>
        <dbReference type="ARBA" id="ARBA00022842"/>
    </source>
</evidence>
<feature type="domain" description="TRNA-binding" evidence="17">
    <location>
        <begin position="39"/>
        <end position="147"/>
    </location>
</feature>
<gene>
    <name evidence="15 20" type="primary">pheT</name>
    <name evidence="20" type="ORF">QEZ41_07225</name>
</gene>
<keyword evidence="6 15" id="KW-0436">Ligase</keyword>
<evidence type="ECO:0000259" key="19">
    <source>
        <dbReference type="PROSITE" id="PS51483"/>
    </source>
</evidence>
<dbReference type="PROSITE" id="PS50886">
    <property type="entry name" value="TRBD"/>
    <property type="match status" value="1"/>
</dbReference>
<comment type="subunit">
    <text evidence="3 15">Tetramer of two alpha and two beta subunits.</text>
</comment>
<dbReference type="Gene3D" id="3.30.70.380">
    <property type="entry name" value="Ferrodoxin-fold anticodon-binding domain"/>
    <property type="match status" value="1"/>
</dbReference>
<dbReference type="InterPro" id="IPR004532">
    <property type="entry name" value="Phe-tRNA-ligase_IIc_bsu_bact"/>
</dbReference>
<evidence type="ECO:0000256" key="7">
    <source>
        <dbReference type="ARBA" id="ARBA00022723"/>
    </source>
</evidence>
<dbReference type="InterPro" id="IPR005121">
    <property type="entry name" value="Fdx_antiC-bd"/>
</dbReference>
<feature type="domain" description="B5" evidence="19">
    <location>
        <begin position="401"/>
        <end position="477"/>
    </location>
</feature>
<dbReference type="RefSeq" id="WP_289410727.1">
    <property type="nucleotide sequence ID" value="NZ_JAUCDY010000007.1"/>
</dbReference>
<dbReference type="HAMAP" id="MF_00283">
    <property type="entry name" value="Phe_tRNA_synth_beta1"/>
    <property type="match status" value="1"/>
</dbReference>
<dbReference type="PROSITE" id="PS51483">
    <property type="entry name" value="B5"/>
    <property type="match status" value="1"/>
</dbReference>
<accession>A0ABT7SPF3</accession>
<feature type="binding site" evidence="15">
    <location>
        <position position="455"/>
    </location>
    <ligand>
        <name>Mg(2+)</name>
        <dbReference type="ChEBI" id="CHEBI:18420"/>
        <note>shared with alpha subunit</note>
    </ligand>
</feature>
<evidence type="ECO:0000256" key="4">
    <source>
        <dbReference type="ARBA" id="ARBA00022490"/>
    </source>
</evidence>
<feature type="binding site" evidence="15">
    <location>
        <position position="464"/>
    </location>
    <ligand>
        <name>Mg(2+)</name>
        <dbReference type="ChEBI" id="CHEBI:18420"/>
        <note>shared with alpha subunit</note>
    </ligand>
</feature>
<keyword evidence="13 15" id="KW-0030">Aminoacyl-tRNA synthetase</keyword>
<evidence type="ECO:0000256" key="14">
    <source>
        <dbReference type="ARBA" id="ARBA00049255"/>
    </source>
</evidence>
<keyword evidence="11 16" id="KW-0694">RNA-binding</keyword>
<evidence type="ECO:0000256" key="8">
    <source>
        <dbReference type="ARBA" id="ARBA00022741"/>
    </source>
</evidence>
<dbReference type="GO" id="GO:0004826">
    <property type="term" value="F:phenylalanine-tRNA ligase activity"/>
    <property type="evidence" value="ECO:0007669"/>
    <property type="project" value="UniProtKB-EC"/>
</dbReference>
<proteinExistence type="inferred from homology"/>
<keyword evidence="10 15" id="KW-0460">Magnesium</keyword>
<dbReference type="PROSITE" id="PS51447">
    <property type="entry name" value="FDX_ACB"/>
    <property type="match status" value="1"/>
</dbReference>
<dbReference type="Gene3D" id="2.40.50.140">
    <property type="entry name" value="Nucleic acid-binding proteins"/>
    <property type="match status" value="1"/>
</dbReference>
<evidence type="ECO:0000256" key="13">
    <source>
        <dbReference type="ARBA" id="ARBA00023146"/>
    </source>
</evidence>
<evidence type="ECO:0000256" key="15">
    <source>
        <dbReference type="HAMAP-Rule" id="MF_00283"/>
    </source>
</evidence>
<dbReference type="Gene3D" id="3.50.40.10">
    <property type="entry name" value="Phenylalanyl-trna Synthetase, Chain B, domain 3"/>
    <property type="match status" value="1"/>
</dbReference>
<evidence type="ECO:0000256" key="2">
    <source>
        <dbReference type="ARBA" id="ARBA00008653"/>
    </source>
</evidence>
<evidence type="ECO:0000256" key="3">
    <source>
        <dbReference type="ARBA" id="ARBA00011209"/>
    </source>
</evidence>
<evidence type="ECO:0000256" key="6">
    <source>
        <dbReference type="ARBA" id="ARBA00022598"/>
    </source>
</evidence>
<dbReference type="SUPFAM" id="SSF50249">
    <property type="entry name" value="Nucleic acid-binding proteins"/>
    <property type="match status" value="1"/>
</dbReference>
<dbReference type="CDD" id="cd02796">
    <property type="entry name" value="tRNA_bind_bactPheRS"/>
    <property type="match status" value="1"/>
</dbReference>
<dbReference type="EC" id="6.1.1.20" evidence="15"/>
<dbReference type="SMART" id="SM00873">
    <property type="entry name" value="B3_4"/>
    <property type="match status" value="1"/>
</dbReference>
<comment type="cofactor">
    <cofactor evidence="15">
        <name>Mg(2+)</name>
        <dbReference type="ChEBI" id="CHEBI:18420"/>
    </cofactor>
    <text evidence="15">Binds 2 magnesium ions per tetramer.</text>
</comment>
<dbReference type="Gene3D" id="3.30.930.10">
    <property type="entry name" value="Bira Bifunctional Protein, Domain 2"/>
    <property type="match status" value="1"/>
</dbReference>
<dbReference type="EMBL" id="JAUCDY010000007">
    <property type="protein sequence ID" value="MDM7858067.1"/>
    <property type="molecule type" value="Genomic_DNA"/>
</dbReference>
<organism evidence="20 21">
    <name type="scientific">Thiopseudomonas acetoxidans</name>
    <dbReference type="NCBI Taxonomy" id="3041622"/>
    <lineage>
        <taxon>Bacteria</taxon>
        <taxon>Pseudomonadati</taxon>
        <taxon>Pseudomonadota</taxon>
        <taxon>Gammaproteobacteria</taxon>
        <taxon>Pseudomonadales</taxon>
        <taxon>Pseudomonadaceae</taxon>
        <taxon>Thiopseudomonas</taxon>
    </lineage>
</organism>
<dbReference type="InterPro" id="IPR012340">
    <property type="entry name" value="NA-bd_OB-fold"/>
</dbReference>
<comment type="subcellular location">
    <subcellularLocation>
        <location evidence="1 15">Cytoplasm</location>
    </subcellularLocation>
</comment>
<dbReference type="InterPro" id="IPR036690">
    <property type="entry name" value="Fdx_antiC-bd_sf"/>
</dbReference>
<dbReference type="CDD" id="cd00769">
    <property type="entry name" value="PheRS_beta_core"/>
    <property type="match status" value="1"/>
</dbReference>
<evidence type="ECO:0000313" key="20">
    <source>
        <dbReference type="EMBL" id="MDM7858067.1"/>
    </source>
</evidence>
<comment type="catalytic activity">
    <reaction evidence="14 15">
        <text>tRNA(Phe) + L-phenylalanine + ATP = L-phenylalanyl-tRNA(Phe) + AMP + diphosphate + H(+)</text>
        <dbReference type="Rhea" id="RHEA:19413"/>
        <dbReference type="Rhea" id="RHEA-COMP:9668"/>
        <dbReference type="Rhea" id="RHEA-COMP:9699"/>
        <dbReference type="ChEBI" id="CHEBI:15378"/>
        <dbReference type="ChEBI" id="CHEBI:30616"/>
        <dbReference type="ChEBI" id="CHEBI:33019"/>
        <dbReference type="ChEBI" id="CHEBI:58095"/>
        <dbReference type="ChEBI" id="CHEBI:78442"/>
        <dbReference type="ChEBI" id="CHEBI:78531"/>
        <dbReference type="ChEBI" id="CHEBI:456215"/>
        <dbReference type="EC" id="6.1.1.20"/>
    </reaction>
</comment>
<evidence type="ECO:0000256" key="5">
    <source>
        <dbReference type="ARBA" id="ARBA00022555"/>
    </source>
</evidence>
<dbReference type="Pfam" id="PF01588">
    <property type="entry name" value="tRNA_bind"/>
    <property type="match status" value="1"/>
</dbReference>
<dbReference type="Pfam" id="PF03147">
    <property type="entry name" value="FDX-ACB"/>
    <property type="match status" value="1"/>
</dbReference>
<name>A0ABT7SPF3_9GAMM</name>
<dbReference type="InterPro" id="IPR005147">
    <property type="entry name" value="tRNA_synthase_B5-dom"/>
</dbReference>
<keyword evidence="9 15" id="KW-0067">ATP-binding</keyword>
<keyword evidence="5 16" id="KW-0820">tRNA-binding</keyword>
<dbReference type="NCBIfam" id="NF045760">
    <property type="entry name" value="YtpR"/>
    <property type="match status" value="1"/>
</dbReference>
<evidence type="ECO:0000256" key="1">
    <source>
        <dbReference type="ARBA" id="ARBA00004496"/>
    </source>
</evidence>
<dbReference type="SUPFAM" id="SSF46955">
    <property type="entry name" value="Putative DNA-binding domain"/>
    <property type="match status" value="1"/>
</dbReference>
<dbReference type="SUPFAM" id="SSF56037">
    <property type="entry name" value="PheT/TilS domain"/>
    <property type="match status" value="1"/>
</dbReference>
<dbReference type="InterPro" id="IPR002547">
    <property type="entry name" value="tRNA-bd_dom"/>
</dbReference>
<dbReference type="PANTHER" id="PTHR10947:SF0">
    <property type="entry name" value="PHENYLALANINE--TRNA LIGASE BETA SUBUNIT"/>
    <property type="match status" value="1"/>
</dbReference>
<evidence type="ECO:0000256" key="11">
    <source>
        <dbReference type="ARBA" id="ARBA00022884"/>
    </source>
</evidence>
<evidence type="ECO:0000259" key="18">
    <source>
        <dbReference type="PROSITE" id="PS51447"/>
    </source>
</evidence>
<keyword evidence="4 15" id="KW-0963">Cytoplasm</keyword>
<dbReference type="SUPFAM" id="SSF55681">
    <property type="entry name" value="Class II aaRS and biotin synthetases"/>
    <property type="match status" value="1"/>
</dbReference>
<feature type="domain" description="FDX-ACB" evidence="18">
    <location>
        <begin position="699"/>
        <end position="792"/>
    </location>
</feature>
<dbReference type="Pfam" id="PF17759">
    <property type="entry name" value="tRNA_synthFbeta"/>
    <property type="match status" value="1"/>
</dbReference>